<evidence type="ECO:0000313" key="5">
    <source>
        <dbReference type="EMBL" id="AKF11705.1"/>
    </source>
</evidence>
<protein>
    <submittedName>
        <fullName evidence="5">tRNA (Adenine37-N(6))-methyltransferase TrmN6</fullName>
    </submittedName>
</protein>
<dbReference type="Pfam" id="PF05175">
    <property type="entry name" value="MTS"/>
    <property type="match status" value="1"/>
</dbReference>
<sequence>MTDEEIGELSDDAIAGAWRLWQRVRGHRYSLDDVATAREAVEARPDAQRVIDLGCGIGSVTLMVAYKLRDARVIAIEAQAISHELARRNLARNALTERVRLIHGDLRTVALEERADLITGTPPYFDPKKSSPSTDSQRTYARIEMRGGIEDYVAAGARLLAPGGRLVVCGDARRPDRAMAGAAAAGLDVIAKRDVVPRADKDALFTIWTFALRSDGEPRGEGTGTIAEHPPIVARTADGARTEDAHALRRFFDQPVNEDEAPSPRARARRAR</sequence>
<keyword evidence="6" id="KW-1185">Reference proteome</keyword>
<evidence type="ECO:0000256" key="2">
    <source>
        <dbReference type="ARBA" id="ARBA00022691"/>
    </source>
</evidence>
<name>A0A0F6WAP5_9BACT</name>
<dbReference type="EMBL" id="CP011125">
    <property type="protein sequence ID" value="AKF11705.1"/>
    <property type="molecule type" value="Genomic_DNA"/>
</dbReference>
<dbReference type="CDD" id="cd02440">
    <property type="entry name" value="AdoMet_MTases"/>
    <property type="match status" value="1"/>
</dbReference>
<dbReference type="STRING" id="927083.DB32_008854"/>
<keyword evidence="5" id="KW-0808">Transferase</keyword>
<evidence type="ECO:0000256" key="3">
    <source>
        <dbReference type="SAM" id="MobiDB-lite"/>
    </source>
</evidence>
<dbReference type="KEGG" id="samy:DB32_008854"/>
<feature type="domain" description="Methyltransferase small" evidence="4">
    <location>
        <begin position="46"/>
        <end position="132"/>
    </location>
</feature>
<proteinExistence type="predicted"/>
<accession>A0A0F6WAP5</accession>
<dbReference type="AlphaFoldDB" id="A0A0F6WAP5"/>
<feature type="region of interest" description="Disordered" evidence="3">
    <location>
        <begin position="251"/>
        <end position="272"/>
    </location>
</feature>
<dbReference type="GO" id="GO:0032259">
    <property type="term" value="P:methylation"/>
    <property type="evidence" value="ECO:0007669"/>
    <property type="project" value="UniProtKB-KW"/>
</dbReference>
<keyword evidence="1 5" id="KW-0489">Methyltransferase</keyword>
<dbReference type="GO" id="GO:0008168">
    <property type="term" value="F:methyltransferase activity"/>
    <property type="evidence" value="ECO:0007669"/>
    <property type="project" value="UniProtKB-KW"/>
</dbReference>
<dbReference type="InterPro" id="IPR050210">
    <property type="entry name" value="tRNA_Adenine-N(6)_MTase"/>
</dbReference>
<keyword evidence="2" id="KW-0949">S-adenosyl-L-methionine</keyword>
<evidence type="ECO:0000256" key="1">
    <source>
        <dbReference type="ARBA" id="ARBA00022603"/>
    </source>
</evidence>
<evidence type="ECO:0000259" key="4">
    <source>
        <dbReference type="Pfam" id="PF05175"/>
    </source>
</evidence>
<dbReference type="Proteomes" id="UP000034883">
    <property type="component" value="Chromosome"/>
</dbReference>
<evidence type="ECO:0000313" key="6">
    <source>
        <dbReference type="Proteomes" id="UP000034883"/>
    </source>
</evidence>
<dbReference type="InterPro" id="IPR029063">
    <property type="entry name" value="SAM-dependent_MTases_sf"/>
</dbReference>
<gene>
    <name evidence="5" type="ORF">DB32_008854</name>
</gene>
<dbReference type="PANTHER" id="PTHR47739:SF1">
    <property type="entry name" value="TRNA1(VAL) (ADENINE(37)-N6)-METHYLTRANSFERASE"/>
    <property type="match status" value="1"/>
</dbReference>
<dbReference type="Gene3D" id="3.40.50.150">
    <property type="entry name" value="Vaccinia Virus protein VP39"/>
    <property type="match status" value="1"/>
</dbReference>
<dbReference type="PANTHER" id="PTHR47739">
    <property type="entry name" value="TRNA1(VAL) (ADENINE(37)-N6)-METHYLTRANSFERASE"/>
    <property type="match status" value="1"/>
</dbReference>
<dbReference type="SUPFAM" id="SSF53335">
    <property type="entry name" value="S-adenosyl-L-methionine-dependent methyltransferases"/>
    <property type="match status" value="1"/>
</dbReference>
<reference evidence="5 6" key="1">
    <citation type="submission" date="2015-03" db="EMBL/GenBank/DDBJ databases">
        <title>Genome assembly of Sandaracinus amylolyticus DSM 53668.</title>
        <authorList>
            <person name="Sharma G."/>
            <person name="Subramanian S."/>
        </authorList>
    </citation>
    <scope>NUCLEOTIDE SEQUENCE [LARGE SCALE GENOMIC DNA]</scope>
    <source>
        <strain evidence="5 6">DSM 53668</strain>
    </source>
</reference>
<organism evidence="5 6">
    <name type="scientific">Sandaracinus amylolyticus</name>
    <dbReference type="NCBI Taxonomy" id="927083"/>
    <lineage>
        <taxon>Bacteria</taxon>
        <taxon>Pseudomonadati</taxon>
        <taxon>Myxococcota</taxon>
        <taxon>Polyangia</taxon>
        <taxon>Polyangiales</taxon>
        <taxon>Sandaracinaceae</taxon>
        <taxon>Sandaracinus</taxon>
    </lineage>
</organism>
<dbReference type="InterPro" id="IPR007848">
    <property type="entry name" value="Small_mtfrase_dom"/>
</dbReference>